<feature type="domain" description="Beta-ketoacyl-[acyl-carrier-protein] synthase III C-terminal" evidence="3">
    <location>
        <begin position="279"/>
        <end position="368"/>
    </location>
</feature>
<dbReference type="Gene3D" id="3.40.47.10">
    <property type="match status" value="2"/>
</dbReference>
<evidence type="ECO:0000256" key="1">
    <source>
        <dbReference type="ARBA" id="ARBA00022679"/>
    </source>
</evidence>
<evidence type="ECO:0000259" key="3">
    <source>
        <dbReference type="Pfam" id="PF08541"/>
    </source>
</evidence>
<dbReference type="NCBIfam" id="NF005703">
    <property type="entry name" value="PRK07515.1"/>
    <property type="match status" value="1"/>
</dbReference>
<comment type="caution">
    <text evidence="5">The sequence shown here is derived from an EMBL/GenBank/DDBJ whole genome shotgun (WGS) entry which is preliminary data.</text>
</comment>
<evidence type="ECO:0000259" key="4">
    <source>
        <dbReference type="Pfam" id="PF08545"/>
    </source>
</evidence>
<protein>
    <submittedName>
        <fullName evidence="5">Beta-ketoacyl-ACP synthase III</fullName>
    </submittedName>
</protein>
<keyword evidence="6" id="KW-1185">Reference proteome</keyword>
<gene>
    <name evidence="5" type="ORF">GCM10008942_00850</name>
</gene>
<dbReference type="CDD" id="cd00830">
    <property type="entry name" value="KAS_III"/>
    <property type="match status" value="1"/>
</dbReference>
<evidence type="ECO:0000256" key="2">
    <source>
        <dbReference type="ARBA" id="ARBA00023315"/>
    </source>
</evidence>
<dbReference type="InterPro" id="IPR013747">
    <property type="entry name" value="ACP_syn_III_C"/>
</dbReference>
<keyword evidence="2" id="KW-0012">Acyltransferase</keyword>
<dbReference type="InterPro" id="IPR016039">
    <property type="entry name" value="Thiolase-like"/>
</dbReference>
<proteinExistence type="predicted"/>
<organism evidence="5 6">
    <name type="scientific">Rhizomicrobium electricum</name>
    <dbReference type="NCBI Taxonomy" id="480070"/>
    <lineage>
        <taxon>Bacteria</taxon>
        <taxon>Pseudomonadati</taxon>
        <taxon>Pseudomonadota</taxon>
        <taxon>Alphaproteobacteria</taxon>
        <taxon>Micropepsales</taxon>
        <taxon>Micropepsaceae</taxon>
        <taxon>Rhizomicrobium</taxon>
    </lineage>
</organism>
<accession>A0ABP3NZE9</accession>
<dbReference type="Pfam" id="PF08545">
    <property type="entry name" value="ACP_syn_III"/>
    <property type="match status" value="1"/>
</dbReference>
<dbReference type="Pfam" id="PF08541">
    <property type="entry name" value="ACP_syn_III_C"/>
    <property type="match status" value="1"/>
</dbReference>
<evidence type="ECO:0000313" key="6">
    <source>
        <dbReference type="Proteomes" id="UP001499951"/>
    </source>
</evidence>
<keyword evidence="1" id="KW-0808">Transferase</keyword>
<evidence type="ECO:0000313" key="5">
    <source>
        <dbReference type="EMBL" id="GAA0556205.1"/>
    </source>
</evidence>
<dbReference type="SUPFAM" id="SSF53901">
    <property type="entry name" value="Thiolase-like"/>
    <property type="match status" value="1"/>
</dbReference>
<dbReference type="EMBL" id="BAAADD010000001">
    <property type="protein sequence ID" value="GAA0556205.1"/>
    <property type="molecule type" value="Genomic_DNA"/>
</dbReference>
<dbReference type="InterPro" id="IPR013751">
    <property type="entry name" value="ACP_syn_III_N"/>
</dbReference>
<dbReference type="PANTHER" id="PTHR34069:SF2">
    <property type="entry name" value="BETA-KETOACYL-[ACYL-CARRIER-PROTEIN] SYNTHASE III"/>
    <property type="match status" value="1"/>
</dbReference>
<dbReference type="Proteomes" id="UP001499951">
    <property type="component" value="Unassembled WGS sequence"/>
</dbReference>
<reference evidence="6" key="1">
    <citation type="journal article" date="2019" name="Int. J. Syst. Evol. Microbiol.">
        <title>The Global Catalogue of Microorganisms (GCM) 10K type strain sequencing project: providing services to taxonomists for standard genome sequencing and annotation.</title>
        <authorList>
            <consortium name="The Broad Institute Genomics Platform"/>
            <consortium name="The Broad Institute Genome Sequencing Center for Infectious Disease"/>
            <person name="Wu L."/>
            <person name="Ma J."/>
        </authorList>
    </citation>
    <scope>NUCLEOTIDE SEQUENCE [LARGE SCALE GENOMIC DNA]</scope>
    <source>
        <strain evidence="6">JCM 15089</strain>
    </source>
</reference>
<feature type="domain" description="Beta-ketoacyl-[acyl-carrier-protein] synthase III N-terminal" evidence="4">
    <location>
        <begin position="147"/>
        <end position="217"/>
    </location>
</feature>
<sequence length="370" mass="39910">MAISGSGVYVPSQTINNEELVASFNTYVHRYNSEHEAEIAAGTCKALLESSSEFIVKASGIKNRYVLDKEGILDPDVMCPRIPERPDSELSVMAEMAVAAAREALATAEKKPSDIDAVICSCAVQQRAYPAMAIEVQGALGITGFAFDMSVGCASATYAVHIARGLIETGGARAVLVVNPEVLTGHANFRERDSHFLFGDACTAYIVERAETARGSNVWEIVSTKLKAQFSNNIRNNFGFLNRCAPEGIGKPDKLFVQQGRKVFKEVLPLVGHFIVDHLAENNLTASDVKRMWLHQANINMNLFLAHKVLGRDPTPDEAPNVIDQYANTSSAGAIIAFNKHSADLKSGDVGLLCTFGAGYSAGSVILKKM</sequence>
<name>A0ABP3NZE9_9PROT</name>
<dbReference type="PANTHER" id="PTHR34069">
    <property type="entry name" value="3-OXOACYL-[ACYL-CARRIER-PROTEIN] SYNTHASE 3"/>
    <property type="match status" value="1"/>
</dbReference>